<dbReference type="InterPro" id="IPR007527">
    <property type="entry name" value="Znf_SWIM"/>
</dbReference>
<evidence type="ECO:0000256" key="1">
    <source>
        <dbReference type="PROSITE-ProRule" id="PRU00325"/>
    </source>
</evidence>
<dbReference type="EMBL" id="CP029289">
    <property type="protein sequence ID" value="AWR95257.1"/>
    <property type="molecule type" value="Genomic_DNA"/>
</dbReference>
<keyword evidence="1" id="KW-0479">Metal-binding</keyword>
<organism evidence="3 4">
    <name type="scientific">Acidianus brierleyi</name>
    <dbReference type="NCBI Taxonomy" id="41673"/>
    <lineage>
        <taxon>Archaea</taxon>
        <taxon>Thermoproteota</taxon>
        <taxon>Thermoprotei</taxon>
        <taxon>Sulfolobales</taxon>
        <taxon>Sulfolobaceae</taxon>
        <taxon>Acidianus</taxon>
    </lineage>
</organism>
<evidence type="ECO:0000313" key="4">
    <source>
        <dbReference type="Proteomes" id="UP000248044"/>
    </source>
</evidence>
<evidence type="ECO:0000313" key="3">
    <source>
        <dbReference type="EMBL" id="AWR95257.1"/>
    </source>
</evidence>
<dbReference type="Pfam" id="PF04434">
    <property type="entry name" value="SWIM"/>
    <property type="match status" value="1"/>
</dbReference>
<evidence type="ECO:0000259" key="2">
    <source>
        <dbReference type="PROSITE" id="PS50966"/>
    </source>
</evidence>
<gene>
    <name evidence="3" type="ORF">DFR85_12270</name>
</gene>
<keyword evidence="1" id="KW-0862">Zinc</keyword>
<dbReference type="Proteomes" id="UP000248044">
    <property type="component" value="Chromosome"/>
</dbReference>
<dbReference type="GeneID" id="36832944"/>
<dbReference type="OrthoDB" id="196752at2157"/>
<sequence length="222" mass="26188">MRKWWAWEFGESIRKNTDHARAQRGREYAQNGAVKKIEINPGKISAEVLGTTMYKVTIYGSTIPIDEKEKIINIIHQKGYLSSIISSEIPKELKKDLEKENIHLIPQKLGFNCTCPDYKRPCKHIYAVQKVLNDMMSYDPFILFKFLGIEKEHIILGNQENELLKEYHQPKISVKDFQKKYTFSYREFSSVEPWNQFKENSETIRKIYHVIMNNAEKKLIDI</sequence>
<dbReference type="RefSeq" id="WP_110271138.1">
    <property type="nucleotide sequence ID" value="NZ_CP029289.2"/>
</dbReference>
<protein>
    <recommendedName>
        <fullName evidence="2">SWIM-type domain-containing protein</fullName>
    </recommendedName>
</protein>
<dbReference type="PANTHER" id="PTHR38133">
    <property type="entry name" value="SLR1429 PROTEIN"/>
    <property type="match status" value="1"/>
</dbReference>
<keyword evidence="4" id="KW-1185">Reference proteome</keyword>
<reference evidence="3 4" key="1">
    <citation type="submission" date="2018-05" db="EMBL/GenBank/DDBJ databases">
        <title>Complete Genome Sequences of Extremely Thermoacidophilic, Metal-Mobilizing Type-Strain Members of the Archaeal Family Sulfolobaceae: Acidianus brierleyi DSM-1651T, Acidianus sulfidivorans DSM-18786T, Metallosphaera hakonensis DSM-7519T, and Metallosphaera prunae DSM-10039T.</title>
        <authorList>
            <person name="Counts J.A."/>
            <person name="Kelly R.M."/>
        </authorList>
    </citation>
    <scope>NUCLEOTIDE SEQUENCE [LARGE SCALE GENOMIC DNA]</scope>
    <source>
        <strain evidence="3 4">DSM 1651</strain>
    </source>
</reference>
<proteinExistence type="predicted"/>
<dbReference type="PROSITE" id="PS50966">
    <property type="entry name" value="ZF_SWIM"/>
    <property type="match status" value="1"/>
</dbReference>
<keyword evidence="1" id="KW-0863">Zinc-finger</keyword>
<dbReference type="PANTHER" id="PTHR38133:SF1">
    <property type="entry name" value="SLR1429 PROTEIN"/>
    <property type="match status" value="1"/>
</dbReference>
<dbReference type="AlphaFoldDB" id="A0A2U9IGS9"/>
<dbReference type="GO" id="GO:0008270">
    <property type="term" value="F:zinc ion binding"/>
    <property type="evidence" value="ECO:0007669"/>
    <property type="project" value="UniProtKB-KW"/>
</dbReference>
<dbReference type="KEGG" id="abri:DFR85_12270"/>
<accession>A0A2U9IGS9</accession>
<name>A0A2U9IGS9_9CREN</name>
<feature type="domain" description="SWIM-type" evidence="2">
    <location>
        <begin position="98"/>
        <end position="133"/>
    </location>
</feature>